<gene>
    <name evidence="1" type="ORF">B9G39_22105</name>
</gene>
<comment type="caution">
    <text evidence="1">The sequence shown here is derived from an EMBL/GenBank/DDBJ whole genome shotgun (WGS) entry which is preliminary data.</text>
</comment>
<organism evidence="1 2">
    <name type="scientific">Zooshikella ganghwensis</name>
    <dbReference type="NCBI Taxonomy" id="202772"/>
    <lineage>
        <taxon>Bacteria</taxon>
        <taxon>Pseudomonadati</taxon>
        <taxon>Pseudomonadota</taxon>
        <taxon>Gammaproteobacteria</taxon>
        <taxon>Oceanospirillales</taxon>
        <taxon>Zooshikellaceae</taxon>
        <taxon>Zooshikella</taxon>
    </lineage>
</organism>
<name>A0A4P9VSU9_9GAMM</name>
<evidence type="ECO:0000313" key="1">
    <source>
        <dbReference type="EMBL" id="RDH45929.1"/>
    </source>
</evidence>
<dbReference type="Proteomes" id="UP000257039">
    <property type="component" value="Unassembled WGS sequence"/>
</dbReference>
<evidence type="ECO:0000313" key="2">
    <source>
        <dbReference type="Proteomes" id="UP000257039"/>
    </source>
</evidence>
<protein>
    <submittedName>
        <fullName evidence="1">Uncharacterized protein</fullName>
    </submittedName>
</protein>
<dbReference type="AlphaFoldDB" id="A0A4P9VSU9"/>
<reference evidence="1 2" key="1">
    <citation type="submission" date="2017-04" db="EMBL/GenBank/DDBJ databases">
        <title>Draft genome sequence of Zooshikella ganghwensis VG4 isolated from Red Sea sediments.</title>
        <authorList>
            <person name="Rehman Z."/>
            <person name="Alam I."/>
            <person name="Kamau A."/>
            <person name="Bajic V."/>
            <person name="Leiknes T."/>
        </authorList>
    </citation>
    <scope>NUCLEOTIDE SEQUENCE [LARGE SCALE GENOMIC DNA]</scope>
    <source>
        <strain evidence="1 2">VG4</strain>
    </source>
</reference>
<sequence length="66" mass="7337">MPLLDQKKDDKPRIDILNNKAATTWFDGDKLNEPPTVPASINSKKESTEIMPIILHKIVAANAILL</sequence>
<proteinExistence type="predicted"/>
<dbReference type="EMBL" id="NDXW01000001">
    <property type="protein sequence ID" value="RDH45929.1"/>
    <property type="molecule type" value="Genomic_DNA"/>
</dbReference>
<keyword evidence="2" id="KW-1185">Reference proteome</keyword>
<accession>A0A4P9VSU9</accession>